<evidence type="ECO:0000313" key="3">
    <source>
        <dbReference type="Proteomes" id="UP000663828"/>
    </source>
</evidence>
<keyword evidence="3" id="KW-1185">Reference proteome</keyword>
<feature type="chain" id="PRO_5032442949" evidence="1">
    <location>
        <begin position="20"/>
        <end position="95"/>
    </location>
</feature>
<keyword evidence="1" id="KW-0732">Signal</keyword>
<proteinExistence type="predicted"/>
<dbReference type="AlphaFoldDB" id="A0A814VU54"/>
<protein>
    <submittedName>
        <fullName evidence="2">Uncharacterized protein</fullName>
    </submittedName>
</protein>
<evidence type="ECO:0000256" key="1">
    <source>
        <dbReference type="SAM" id="SignalP"/>
    </source>
</evidence>
<evidence type="ECO:0000313" key="2">
    <source>
        <dbReference type="EMBL" id="CAF1192505.1"/>
    </source>
</evidence>
<gene>
    <name evidence="2" type="ORF">XAT740_LOCUS23201</name>
</gene>
<feature type="signal peptide" evidence="1">
    <location>
        <begin position="1"/>
        <end position="19"/>
    </location>
</feature>
<name>A0A814VU54_ADIRI</name>
<dbReference type="Proteomes" id="UP000663828">
    <property type="component" value="Unassembled WGS sequence"/>
</dbReference>
<accession>A0A814VU54</accession>
<organism evidence="2 3">
    <name type="scientific">Adineta ricciae</name>
    <name type="common">Rotifer</name>
    <dbReference type="NCBI Taxonomy" id="249248"/>
    <lineage>
        <taxon>Eukaryota</taxon>
        <taxon>Metazoa</taxon>
        <taxon>Spiralia</taxon>
        <taxon>Gnathifera</taxon>
        <taxon>Rotifera</taxon>
        <taxon>Eurotatoria</taxon>
        <taxon>Bdelloidea</taxon>
        <taxon>Adinetida</taxon>
        <taxon>Adinetidae</taxon>
        <taxon>Adineta</taxon>
    </lineage>
</organism>
<dbReference type="EMBL" id="CAJNOR010001743">
    <property type="protein sequence ID" value="CAF1192505.1"/>
    <property type="molecule type" value="Genomic_DNA"/>
</dbReference>
<comment type="caution">
    <text evidence="2">The sequence shown here is derived from an EMBL/GenBank/DDBJ whole genome shotgun (WGS) entry which is preliminary data.</text>
</comment>
<sequence length="95" mass="10237">MAGLMQVTCLLVLIAIAHSWTIPSVDTEDRKLLDAVDPVCTKTVGTPSDEKLTTTVCTKKLISNGKKQTLKTTEVTNENGVVVSRGESYSINTIN</sequence>
<reference evidence="2" key="1">
    <citation type="submission" date="2021-02" db="EMBL/GenBank/DDBJ databases">
        <authorList>
            <person name="Nowell W R."/>
        </authorList>
    </citation>
    <scope>NUCLEOTIDE SEQUENCE</scope>
</reference>